<sequence length="103" mass="11290">MPLPMPGFLTASPPAQGLAQLAFWRALSILVGARHFQGLVLNSQGFNTSIEMSFRTPPVAFQDAPNKTEYLPSQPAIYFILWDASLSSHPSCLWDGILVVFTP</sequence>
<protein>
    <submittedName>
        <fullName evidence="1">Uncharacterized protein</fullName>
    </submittedName>
</protein>
<comment type="caution">
    <text evidence="1">The sequence shown here is derived from an EMBL/GenBank/DDBJ whole genome shotgun (WGS) entry which is preliminary data.</text>
</comment>
<accession>A0ACC2TIE1</accession>
<name>A0ACC2TIE1_9FUNG</name>
<dbReference type="EMBL" id="QTSX02002869">
    <property type="protein sequence ID" value="KAJ9074141.1"/>
    <property type="molecule type" value="Genomic_DNA"/>
</dbReference>
<reference evidence="1" key="1">
    <citation type="submission" date="2022-04" db="EMBL/GenBank/DDBJ databases">
        <title>Genome of the entomopathogenic fungus Entomophthora muscae.</title>
        <authorList>
            <person name="Elya C."/>
            <person name="Lovett B.R."/>
            <person name="Lee E."/>
            <person name="Macias A.M."/>
            <person name="Hajek A.E."/>
            <person name="De Bivort B.L."/>
            <person name="Kasson M.T."/>
            <person name="De Fine Licht H.H."/>
            <person name="Stajich J.E."/>
        </authorList>
    </citation>
    <scope>NUCLEOTIDE SEQUENCE</scope>
    <source>
        <strain evidence="1">Berkeley</strain>
    </source>
</reference>
<dbReference type="Proteomes" id="UP001165960">
    <property type="component" value="Unassembled WGS sequence"/>
</dbReference>
<gene>
    <name evidence="1" type="ORF">DSO57_1009221</name>
</gene>
<evidence type="ECO:0000313" key="2">
    <source>
        <dbReference type="Proteomes" id="UP001165960"/>
    </source>
</evidence>
<organism evidence="1 2">
    <name type="scientific">Entomophthora muscae</name>
    <dbReference type="NCBI Taxonomy" id="34485"/>
    <lineage>
        <taxon>Eukaryota</taxon>
        <taxon>Fungi</taxon>
        <taxon>Fungi incertae sedis</taxon>
        <taxon>Zoopagomycota</taxon>
        <taxon>Entomophthoromycotina</taxon>
        <taxon>Entomophthoromycetes</taxon>
        <taxon>Entomophthorales</taxon>
        <taxon>Entomophthoraceae</taxon>
        <taxon>Entomophthora</taxon>
    </lineage>
</organism>
<keyword evidence="2" id="KW-1185">Reference proteome</keyword>
<evidence type="ECO:0000313" key="1">
    <source>
        <dbReference type="EMBL" id="KAJ9074141.1"/>
    </source>
</evidence>
<proteinExistence type="predicted"/>